<evidence type="ECO:0000313" key="2">
    <source>
        <dbReference type="EMBL" id="MBU8876587.1"/>
    </source>
</evidence>
<name>A0ABS6IS88_9HYPH</name>
<protein>
    <submittedName>
        <fullName evidence="2">Tripartite tricarboxylate transporter substrate binding protein</fullName>
    </submittedName>
</protein>
<comment type="similarity">
    <text evidence="1">Belongs to the UPF0065 (bug) family.</text>
</comment>
<proteinExistence type="inferred from homology"/>
<dbReference type="PANTHER" id="PTHR42928">
    <property type="entry name" value="TRICARBOXYLATE-BINDING PROTEIN"/>
    <property type="match status" value="1"/>
</dbReference>
<dbReference type="InterPro" id="IPR005064">
    <property type="entry name" value="BUG"/>
</dbReference>
<keyword evidence="3" id="KW-1185">Reference proteome</keyword>
<dbReference type="PANTHER" id="PTHR42928:SF5">
    <property type="entry name" value="BLR1237 PROTEIN"/>
    <property type="match status" value="1"/>
</dbReference>
<organism evidence="2 3">
    <name type="scientific">Reyranella humidisoli</name>
    <dbReference type="NCBI Taxonomy" id="2849149"/>
    <lineage>
        <taxon>Bacteria</taxon>
        <taxon>Pseudomonadati</taxon>
        <taxon>Pseudomonadota</taxon>
        <taxon>Alphaproteobacteria</taxon>
        <taxon>Hyphomicrobiales</taxon>
        <taxon>Reyranellaceae</taxon>
        <taxon>Reyranella</taxon>
    </lineage>
</organism>
<sequence length="322" mass="34462">MVGRREVTLGGLAALASTRVQAQTTNWPAKPIRLIVPYGPGGSADQVARLYAEKMSASLGQQIIVEDKPGASGGVGAQMVATAPADGYTLLLSPTAIMAITPAARKVPYNPEDLVAVARLSTPILVVTITNALGARSWAEFVALAKANPGKYWFGSSGLGTITHLTGEVLTRAAGIQMQHSPYKTIVDATGDVFDGRIQMVFDPSFVPYAKAGKVRAAFVDQPTRMADLPDTPTAIEVGVDLKGFRARSWFGLFAPKGTPESVLKRISDAAAQAAALPVMKEKLLLVAQNVEYQSYTDFARQVREDQVYFARLLKDLDIKLE</sequence>
<reference evidence="2 3" key="1">
    <citation type="submission" date="2021-06" db="EMBL/GenBank/DDBJ databases">
        <authorList>
            <person name="Lee D.H."/>
        </authorList>
    </citation>
    <scope>NUCLEOTIDE SEQUENCE [LARGE SCALE GENOMIC DNA]</scope>
    <source>
        <strain evidence="2 3">MMS21-HV4-11</strain>
    </source>
</reference>
<gene>
    <name evidence="2" type="ORF">KQ910_22630</name>
</gene>
<dbReference type="EMBL" id="JAHOPB010000002">
    <property type="protein sequence ID" value="MBU8876587.1"/>
    <property type="molecule type" value="Genomic_DNA"/>
</dbReference>
<dbReference type="PIRSF" id="PIRSF017082">
    <property type="entry name" value="YflP"/>
    <property type="match status" value="1"/>
</dbReference>
<dbReference type="RefSeq" id="WP_216965493.1">
    <property type="nucleotide sequence ID" value="NZ_JAHOPB010000002.1"/>
</dbReference>
<dbReference type="CDD" id="cd07012">
    <property type="entry name" value="PBP2_Bug_TTT"/>
    <property type="match status" value="1"/>
</dbReference>
<accession>A0ABS6IS88</accession>
<dbReference type="Proteomes" id="UP000727907">
    <property type="component" value="Unassembled WGS sequence"/>
</dbReference>
<evidence type="ECO:0000313" key="3">
    <source>
        <dbReference type="Proteomes" id="UP000727907"/>
    </source>
</evidence>
<dbReference type="Pfam" id="PF03401">
    <property type="entry name" value="TctC"/>
    <property type="match status" value="1"/>
</dbReference>
<comment type="caution">
    <text evidence="2">The sequence shown here is derived from an EMBL/GenBank/DDBJ whole genome shotgun (WGS) entry which is preliminary data.</text>
</comment>
<evidence type="ECO:0000256" key="1">
    <source>
        <dbReference type="ARBA" id="ARBA00006987"/>
    </source>
</evidence>